<proteinExistence type="predicted"/>
<dbReference type="Gene3D" id="1.10.357.10">
    <property type="entry name" value="Tetracycline Repressor, domain 2"/>
    <property type="match status" value="1"/>
</dbReference>
<dbReference type="InterPro" id="IPR050109">
    <property type="entry name" value="HTH-type_TetR-like_transc_reg"/>
</dbReference>
<comment type="caution">
    <text evidence="6">The sequence shown here is derived from an EMBL/GenBank/DDBJ whole genome shotgun (WGS) entry which is preliminary data.</text>
</comment>
<reference evidence="6 7" key="1">
    <citation type="submission" date="2019-07" db="EMBL/GenBank/DDBJ databases">
        <title>Genomic Encyclopedia of Archaeal and Bacterial Type Strains, Phase II (KMG-II): from individual species to whole genera.</title>
        <authorList>
            <person name="Goeker M."/>
        </authorList>
    </citation>
    <scope>NUCLEOTIDE SEQUENCE [LARGE SCALE GENOMIC DNA]</scope>
    <source>
        <strain evidence="6 7">ATCC BAA-1139</strain>
    </source>
</reference>
<dbReference type="RefSeq" id="WP_145024459.1">
    <property type="nucleotide sequence ID" value="NZ_VLLN01000022.1"/>
</dbReference>
<protein>
    <submittedName>
        <fullName evidence="6">TetR family transcriptional regulator</fullName>
    </submittedName>
</protein>
<keyword evidence="3" id="KW-0804">Transcription</keyword>
<evidence type="ECO:0000256" key="2">
    <source>
        <dbReference type="ARBA" id="ARBA00023125"/>
    </source>
</evidence>
<dbReference type="InterPro" id="IPR001647">
    <property type="entry name" value="HTH_TetR"/>
</dbReference>
<dbReference type="EMBL" id="VLLN01000022">
    <property type="protein sequence ID" value="TWJ17362.1"/>
    <property type="molecule type" value="Genomic_DNA"/>
</dbReference>
<feature type="domain" description="HTH tetR-type" evidence="5">
    <location>
        <begin position="16"/>
        <end position="76"/>
    </location>
</feature>
<evidence type="ECO:0000256" key="1">
    <source>
        <dbReference type="ARBA" id="ARBA00023015"/>
    </source>
</evidence>
<dbReference type="Gene3D" id="1.10.10.60">
    <property type="entry name" value="Homeodomain-like"/>
    <property type="match status" value="1"/>
</dbReference>
<evidence type="ECO:0000256" key="4">
    <source>
        <dbReference type="PROSITE-ProRule" id="PRU00335"/>
    </source>
</evidence>
<keyword evidence="1" id="KW-0805">Transcription regulation</keyword>
<dbReference type="Pfam" id="PF00440">
    <property type="entry name" value="TetR_N"/>
    <property type="match status" value="1"/>
</dbReference>
<name>A0A562VHL7_9BACT</name>
<dbReference type="PANTHER" id="PTHR30055:SF234">
    <property type="entry name" value="HTH-TYPE TRANSCRIPTIONAL REGULATOR BETI"/>
    <property type="match status" value="1"/>
</dbReference>
<gene>
    <name evidence="6" type="ORF">JN12_03140</name>
</gene>
<dbReference type="Proteomes" id="UP000319449">
    <property type="component" value="Unassembled WGS sequence"/>
</dbReference>
<dbReference type="AlphaFoldDB" id="A0A562VHL7"/>
<dbReference type="OrthoDB" id="9793734at2"/>
<dbReference type="PANTHER" id="PTHR30055">
    <property type="entry name" value="HTH-TYPE TRANSCRIPTIONAL REGULATOR RUTR"/>
    <property type="match status" value="1"/>
</dbReference>
<dbReference type="SUPFAM" id="SSF48498">
    <property type="entry name" value="Tetracyclin repressor-like, C-terminal domain"/>
    <property type="match status" value="1"/>
</dbReference>
<dbReference type="PRINTS" id="PR00455">
    <property type="entry name" value="HTHTETR"/>
</dbReference>
<feature type="DNA-binding region" description="H-T-H motif" evidence="4">
    <location>
        <begin position="39"/>
        <end position="58"/>
    </location>
</feature>
<dbReference type="PROSITE" id="PS50977">
    <property type="entry name" value="HTH_TETR_2"/>
    <property type="match status" value="1"/>
</dbReference>
<evidence type="ECO:0000259" key="5">
    <source>
        <dbReference type="PROSITE" id="PS50977"/>
    </source>
</evidence>
<evidence type="ECO:0000313" key="6">
    <source>
        <dbReference type="EMBL" id="TWJ17362.1"/>
    </source>
</evidence>
<keyword evidence="2 4" id="KW-0238">DNA-binding</keyword>
<sequence length="231" mass="25938">MSTLVHRSIDGRELVAERRQQFVAAATELFGRNSYDATTMKEISKQAGFSSGLIYSYVETKEDILFLVLQNLLDSYHVEIPRSLENVSDPIERFSAAVRAYCQVVDVNADATLLAYRAVKSLCSERKGELMKMELATNSLVADCVQACVDAGYFRTLNVHLMAYQVVLVAHGWALKRWVLAKTVTLDEYVSEAVDSFLHAALTESGWKQWYGNKAEPVGREEGFFLRPDHG</sequence>
<dbReference type="InterPro" id="IPR009057">
    <property type="entry name" value="Homeodomain-like_sf"/>
</dbReference>
<dbReference type="GO" id="GO:0000976">
    <property type="term" value="F:transcription cis-regulatory region binding"/>
    <property type="evidence" value="ECO:0007669"/>
    <property type="project" value="TreeGrafter"/>
</dbReference>
<dbReference type="SUPFAM" id="SSF46689">
    <property type="entry name" value="Homeodomain-like"/>
    <property type="match status" value="1"/>
</dbReference>
<accession>A0A562VHL7</accession>
<dbReference type="InterPro" id="IPR036271">
    <property type="entry name" value="Tet_transcr_reg_TetR-rel_C_sf"/>
</dbReference>
<dbReference type="InterPro" id="IPR041490">
    <property type="entry name" value="KstR2_TetR_C"/>
</dbReference>
<dbReference type="GO" id="GO:0003700">
    <property type="term" value="F:DNA-binding transcription factor activity"/>
    <property type="evidence" value="ECO:0007669"/>
    <property type="project" value="TreeGrafter"/>
</dbReference>
<evidence type="ECO:0000313" key="7">
    <source>
        <dbReference type="Proteomes" id="UP000319449"/>
    </source>
</evidence>
<keyword evidence="7" id="KW-1185">Reference proteome</keyword>
<dbReference type="Pfam" id="PF17932">
    <property type="entry name" value="TetR_C_24"/>
    <property type="match status" value="1"/>
</dbReference>
<organism evidence="6 7">
    <name type="scientific">Geobacter argillaceus</name>
    <dbReference type="NCBI Taxonomy" id="345631"/>
    <lineage>
        <taxon>Bacteria</taxon>
        <taxon>Pseudomonadati</taxon>
        <taxon>Thermodesulfobacteriota</taxon>
        <taxon>Desulfuromonadia</taxon>
        <taxon>Geobacterales</taxon>
        <taxon>Geobacteraceae</taxon>
        <taxon>Geobacter</taxon>
    </lineage>
</organism>
<evidence type="ECO:0000256" key="3">
    <source>
        <dbReference type="ARBA" id="ARBA00023163"/>
    </source>
</evidence>